<evidence type="ECO:0000313" key="17">
    <source>
        <dbReference type="EMBL" id="KAK8404532.1"/>
    </source>
</evidence>
<evidence type="ECO:0000259" key="15">
    <source>
        <dbReference type="PROSITE" id="PS50105"/>
    </source>
</evidence>
<evidence type="ECO:0000256" key="7">
    <source>
        <dbReference type="ARBA" id="ARBA00023015"/>
    </source>
</evidence>
<comment type="caution">
    <text evidence="17">The sequence shown here is derived from an EMBL/GenBank/DDBJ whole genome shotgun (WGS) entry which is preliminary data.</text>
</comment>
<proteinExistence type="predicted"/>
<dbReference type="InterPro" id="IPR047360">
    <property type="entry name" value="MBT_dSfmbt_rpt3"/>
</dbReference>
<evidence type="ECO:0000256" key="8">
    <source>
        <dbReference type="ARBA" id="ARBA00023125"/>
    </source>
</evidence>
<dbReference type="SMART" id="SM00561">
    <property type="entry name" value="MBT"/>
    <property type="match status" value="4"/>
</dbReference>
<dbReference type="GO" id="GO:0005634">
    <property type="term" value="C:nucleus"/>
    <property type="evidence" value="ECO:0007669"/>
    <property type="project" value="UniProtKB-SubCell"/>
</dbReference>
<feature type="compositionally biased region" description="Polar residues" evidence="13">
    <location>
        <begin position="703"/>
        <end position="713"/>
    </location>
</feature>
<dbReference type="PROSITE" id="PS50105">
    <property type="entry name" value="SAM_DOMAIN"/>
    <property type="match status" value="1"/>
</dbReference>
<feature type="repeat" description="MBT" evidence="12">
    <location>
        <begin position="929"/>
        <end position="1039"/>
    </location>
</feature>
<dbReference type="EMBL" id="JARAKH010000004">
    <property type="protein sequence ID" value="KAK8404532.1"/>
    <property type="molecule type" value="Genomic_DNA"/>
</dbReference>
<feature type="repeat" description="MBT" evidence="12">
    <location>
        <begin position="728"/>
        <end position="819"/>
    </location>
</feature>
<dbReference type="InterPro" id="IPR001660">
    <property type="entry name" value="SAM"/>
</dbReference>
<dbReference type="InterPro" id="IPR050548">
    <property type="entry name" value="PcG_chromatin_remod_factors"/>
</dbReference>
<keyword evidence="9" id="KW-0804">Transcription</keyword>
<keyword evidence="4 11" id="KW-0863">Zinc-finger</keyword>
<evidence type="ECO:0000256" key="1">
    <source>
        <dbReference type="ARBA" id="ARBA00004123"/>
    </source>
</evidence>
<evidence type="ECO:0000256" key="14">
    <source>
        <dbReference type="SAM" id="Phobius"/>
    </source>
</evidence>
<feature type="compositionally biased region" description="Polar residues" evidence="13">
    <location>
        <begin position="1278"/>
        <end position="1287"/>
    </location>
</feature>
<dbReference type="PANTHER" id="PTHR12247:SF104">
    <property type="entry name" value="POLYCOMB PROTEIN SFMBT"/>
    <property type="match status" value="1"/>
</dbReference>
<dbReference type="GO" id="GO:0042393">
    <property type="term" value="F:histone binding"/>
    <property type="evidence" value="ECO:0007669"/>
    <property type="project" value="TreeGrafter"/>
</dbReference>
<keyword evidence="10" id="KW-0539">Nucleus</keyword>
<feature type="domain" description="SAM" evidence="15">
    <location>
        <begin position="1517"/>
        <end position="1580"/>
    </location>
</feature>
<accession>A0AAW0UWM3</accession>
<feature type="region of interest" description="Disordered" evidence="13">
    <location>
        <begin position="691"/>
        <end position="713"/>
    </location>
</feature>
<feature type="transmembrane region" description="Helical" evidence="14">
    <location>
        <begin position="320"/>
        <end position="337"/>
    </location>
</feature>
<keyword evidence="2" id="KW-0479">Metal-binding</keyword>
<dbReference type="InterPro" id="IPR047359">
    <property type="entry name" value="MBT_dSfmbt_rpt2"/>
</dbReference>
<feature type="transmembrane region" description="Helical" evidence="14">
    <location>
        <begin position="260"/>
        <end position="277"/>
    </location>
</feature>
<evidence type="ECO:0000259" key="16">
    <source>
        <dbReference type="PROSITE" id="PS51024"/>
    </source>
</evidence>
<reference evidence="17 18" key="1">
    <citation type="submission" date="2023-03" db="EMBL/GenBank/DDBJ databases">
        <title>High-quality genome of Scylla paramamosain provides insights in environmental adaptation.</title>
        <authorList>
            <person name="Zhang L."/>
        </authorList>
    </citation>
    <scope>NUCLEOTIDE SEQUENCE [LARGE SCALE GENOMIC DNA]</scope>
    <source>
        <strain evidence="17">LZ_2023a</strain>
        <tissue evidence="17">Muscle</tissue>
    </source>
</reference>
<name>A0AAW0UWM3_SCYPA</name>
<evidence type="ECO:0000256" key="13">
    <source>
        <dbReference type="SAM" id="MobiDB-lite"/>
    </source>
</evidence>
<dbReference type="SUPFAM" id="SSF63748">
    <property type="entry name" value="Tudor/PWWP/MBT"/>
    <property type="match status" value="4"/>
</dbReference>
<evidence type="ECO:0008006" key="19">
    <source>
        <dbReference type="Google" id="ProtNLM"/>
    </source>
</evidence>
<keyword evidence="5" id="KW-0862">Zinc</keyword>
<evidence type="ECO:0000256" key="10">
    <source>
        <dbReference type="ARBA" id="ARBA00023242"/>
    </source>
</evidence>
<protein>
    <recommendedName>
        <fullName evidence="19">Polycomb protein Sfmbt</fullName>
    </recommendedName>
</protein>
<feature type="transmembrane region" description="Helical" evidence="14">
    <location>
        <begin position="229"/>
        <end position="248"/>
    </location>
</feature>
<dbReference type="Gene3D" id="2.30.30.140">
    <property type="match status" value="5"/>
</dbReference>
<keyword evidence="14" id="KW-0472">Membrane</keyword>
<feature type="region of interest" description="Disordered" evidence="13">
    <location>
        <begin position="1145"/>
        <end position="1475"/>
    </location>
</feature>
<evidence type="ECO:0000256" key="5">
    <source>
        <dbReference type="ARBA" id="ARBA00022833"/>
    </source>
</evidence>
<evidence type="ECO:0000256" key="2">
    <source>
        <dbReference type="ARBA" id="ARBA00022723"/>
    </source>
</evidence>
<dbReference type="InterPro" id="IPR013761">
    <property type="entry name" value="SAM/pointed_sf"/>
</dbReference>
<feature type="compositionally biased region" description="Polar residues" evidence="13">
    <location>
        <begin position="1394"/>
        <end position="1436"/>
    </location>
</feature>
<dbReference type="InterPro" id="IPR038603">
    <property type="entry name" value="Znf_FCS_sf"/>
</dbReference>
<evidence type="ECO:0000256" key="11">
    <source>
        <dbReference type="PROSITE-ProRule" id="PRU00367"/>
    </source>
</evidence>
<dbReference type="Pfam" id="PF02820">
    <property type="entry name" value="MBT"/>
    <property type="match status" value="3"/>
</dbReference>
<gene>
    <name evidence="17" type="ORF">O3P69_007645</name>
</gene>
<dbReference type="PROSITE" id="PS51079">
    <property type="entry name" value="MBT"/>
    <property type="match status" value="4"/>
</dbReference>
<evidence type="ECO:0000256" key="9">
    <source>
        <dbReference type="ARBA" id="ARBA00023163"/>
    </source>
</evidence>
<comment type="subcellular location">
    <subcellularLocation>
        <location evidence="1">Nucleus</location>
    </subcellularLocation>
</comment>
<dbReference type="Gene3D" id="3.30.60.160">
    <property type="match status" value="1"/>
</dbReference>
<feature type="compositionally biased region" description="Low complexity" evidence="13">
    <location>
        <begin position="1323"/>
        <end position="1336"/>
    </location>
</feature>
<dbReference type="InterPro" id="IPR004092">
    <property type="entry name" value="Mbt"/>
</dbReference>
<keyword evidence="3" id="KW-0677">Repeat</keyword>
<dbReference type="Gene3D" id="1.10.150.50">
    <property type="entry name" value="Transcription Factor, Ets-1"/>
    <property type="match status" value="1"/>
</dbReference>
<dbReference type="InterPro" id="IPR012313">
    <property type="entry name" value="Znf_FCS"/>
</dbReference>
<feature type="transmembrane region" description="Helical" evidence="14">
    <location>
        <begin position="205"/>
        <end position="223"/>
    </location>
</feature>
<feature type="transmembrane region" description="Helical" evidence="14">
    <location>
        <begin position="174"/>
        <end position="193"/>
    </location>
</feature>
<feature type="repeat" description="MBT" evidence="12">
    <location>
        <begin position="1046"/>
        <end position="1142"/>
    </location>
</feature>
<dbReference type="Proteomes" id="UP001487740">
    <property type="component" value="Unassembled WGS sequence"/>
</dbReference>
<dbReference type="GO" id="GO:0003677">
    <property type="term" value="F:DNA binding"/>
    <property type="evidence" value="ECO:0007669"/>
    <property type="project" value="UniProtKB-KW"/>
</dbReference>
<evidence type="ECO:0000313" key="18">
    <source>
        <dbReference type="Proteomes" id="UP001487740"/>
    </source>
</evidence>
<feature type="repeat" description="MBT" evidence="12">
    <location>
        <begin position="827"/>
        <end position="928"/>
    </location>
</feature>
<evidence type="ECO:0000256" key="12">
    <source>
        <dbReference type="PROSITE-ProRule" id="PRU00459"/>
    </source>
</evidence>
<keyword evidence="6" id="KW-0156">Chromatin regulator</keyword>
<sequence length="1600" mass="175406">MPPYVLYVASSLPWVVYTGEATAGSTNRRLEALQPLREVTQYIFPLDTRFKNVTGDARPLREHQREAVLPCRQKPDAKLLESGSLACQVFPLFPRLNGTMSRRPHPSPPDIVLLDLPLVHLRTAGWPSDPLAIVSRNEFREDLIHLGAKENGAIFVNKYVLSVLKFTYPTIFQGWQTLVGGILLRVLLSNKCLSVSATELDKPGFISLLPSFLFFSAGIVASSKALANLSVPMFLCLQNSLGAVLYLVDVAPSFRTAGPIPLLACLTTIGTAVSAVLSDIDMTFSDSPYFWMMVNLACMAVQALHSKIADARYTDVDRLYFSYVFSVVVLAPVSLYLEEAFEVLHFPHAMRYDFYAGCLLSGILGLFLNLSSMKVRKQNLFSIVDATGRLFTSVLALATFNDVTSLTVKILIGINLLSGVFVPIPIAHSPEEPDEMMEPLTEAALPVFPMMASQDDLGMLWYGVTGVSFNPADPAEVMLNTGTTAPLLSDHPRPLVPTPVPYTEPSTTQHTQMLYDPNTGDYVSQPEYMYEAYDGYDEDSSSSQVMQQQGTPPITEPGMVEHPDESPPPMPKSKKPKVHQHPALKLKTPIAYQKDTDLSAIPIMREGMAVCEKCGAIGVKHAFYGKERKFCSLSCARGPLPPSQALAVARQIEKEVPEDTAKVVLPTPEQIVNQVPPLSPDVLPQGGSTITKPSQVVQPQPVTMPQETLSSPTYLPPPESTVDLEGTFSWASSYLDDPNFKAVPVSCFKHAPMAECWDQMSAGMKVEVGCGEEGVTKDAYWVATVIAIGGFKAKLRFEGFVEDSSKDFLGGPGRPLIPPRSIQHKYKDWKEFLMRRLTGARTLPTNFVSRVVESQKSRFRPGLNVEVVDKNRIAQMRVATVTEVVGKRLHLRYHGAPPDDNGFWCHEDAPIIHPVGWSREVGHEIVASQSYHEKCIRGTYDPNDAPPELFVATPLPAYLRNAKTTFAEGMKLEAIDPLNLSAICVATIMKVLHNNYLMIRIDSYESDDTCSDWFCYHATSPCIFPAGFCEMHNIPLTPPRGYEGQFSWFTYLKKTQATAAPPSLFNREVPTHGFEEGMALESADLMDPRLVCVATVKQVKGRLLKVHFDGWESDFDQWIDYQSPDIYPVGWCDMSGYRLEGPKSEVLTPQVPKRKPKGGWKYGKPGRRGRPMGSKKLGKVGGGGMNTNGTAALAQKRRGRPPKEKNQSEAGYDESPTPHIKPIENENSDFLPIEEESSSAPRVHRSHNKKDARRSPRAASTLSTASNTKTLPVRSTRARTLTGSYNQSDEEDISDETSSGVASLDGNESSGEAWDVDEKSCNPSSAASSTPPSSLPGDLSSASFTPSSVSETKMGNFTNHPIQFDQSSAEDNTCYSSASPNLQSRVEPMRNVRNVCSKSTIQQGAQTVTEPSTVKGSATQTAPFTTSMKAGTSGNSRDLIKSQVPGQLSSQKNGSLQQDKTTSQSPVVSSTVTHQVSTSPQVSLVSATQSENETKSYIPRLIDGPVKDGSKVQPKLWTPQDVAEFLKTNDCGAYCDNFISQNIHGSKLLTLSQNEVMGLTGMKVGPSLKIHDLVQQLLALVNPAQARYQATLMKRGLSFT</sequence>
<feature type="transmembrane region" description="Helical" evidence="14">
    <location>
        <begin position="349"/>
        <end position="368"/>
    </location>
</feature>
<feature type="compositionally biased region" description="Low complexity" evidence="13">
    <location>
        <begin position="1461"/>
        <end position="1475"/>
    </location>
</feature>
<dbReference type="CDD" id="cd20125">
    <property type="entry name" value="MBT_dSfmbt_rpt3"/>
    <property type="match status" value="1"/>
</dbReference>
<organism evidence="17 18">
    <name type="scientific">Scylla paramamosain</name>
    <name type="common">Mud crab</name>
    <dbReference type="NCBI Taxonomy" id="85552"/>
    <lineage>
        <taxon>Eukaryota</taxon>
        <taxon>Metazoa</taxon>
        <taxon>Ecdysozoa</taxon>
        <taxon>Arthropoda</taxon>
        <taxon>Crustacea</taxon>
        <taxon>Multicrustacea</taxon>
        <taxon>Malacostraca</taxon>
        <taxon>Eumalacostraca</taxon>
        <taxon>Eucarida</taxon>
        <taxon>Decapoda</taxon>
        <taxon>Pleocyemata</taxon>
        <taxon>Brachyura</taxon>
        <taxon>Eubrachyura</taxon>
        <taxon>Portunoidea</taxon>
        <taxon>Portunidae</taxon>
        <taxon>Portuninae</taxon>
        <taxon>Scylla</taxon>
    </lineage>
</organism>
<dbReference type="PANTHER" id="PTHR12247">
    <property type="entry name" value="POLYCOMB GROUP PROTEIN"/>
    <property type="match status" value="1"/>
</dbReference>
<dbReference type="SUPFAM" id="SSF47769">
    <property type="entry name" value="SAM/Pointed domain"/>
    <property type="match status" value="1"/>
</dbReference>
<feature type="compositionally biased region" description="Polar residues" evidence="13">
    <location>
        <begin position="1444"/>
        <end position="1460"/>
    </location>
</feature>
<feature type="compositionally biased region" description="Polar residues" evidence="13">
    <location>
        <begin position="1340"/>
        <end position="1384"/>
    </location>
</feature>
<dbReference type="SMART" id="SM00454">
    <property type="entry name" value="SAM"/>
    <property type="match status" value="1"/>
</dbReference>
<feature type="region of interest" description="Disordered" evidence="13">
    <location>
        <begin position="537"/>
        <end position="577"/>
    </location>
</feature>
<dbReference type="PROSITE" id="PS51024">
    <property type="entry name" value="ZF_FCS"/>
    <property type="match status" value="1"/>
</dbReference>
<keyword evidence="14" id="KW-1133">Transmembrane helix</keyword>
<keyword evidence="8" id="KW-0238">DNA-binding</keyword>
<keyword evidence="14" id="KW-0812">Transmembrane</keyword>
<feature type="compositionally biased region" description="Basic residues" evidence="13">
    <location>
        <begin position="1242"/>
        <end position="1256"/>
    </location>
</feature>
<evidence type="ECO:0000256" key="6">
    <source>
        <dbReference type="ARBA" id="ARBA00022853"/>
    </source>
</evidence>
<feature type="compositionally biased region" description="Polar residues" evidence="13">
    <location>
        <begin position="541"/>
        <end position="552"/>
    </location>
</feature>
<feature type="domain" description="FCS-type" evidence="16">
    <location>
        <begin position="602"/>
        <end position="637"/>
    </location>
</feature>
<feature type="compositionally biased region" description="Basic residues" evidence="13">
    <location>
        <begin position="1152"/>
        <end position="1170"/>
    </location>
</feature>
<feature type="transmembrane region" description="Helical" evidence="14">
    <location>
        <begin position="289"/>
        <end position="308"/>
    </location>
</feature>
<evidence type="ECO:0000256" key="4">
    <source>
        <dbReference type="ARBA" id="ARBA00022771"/>
    </source>
</evidence>
<keyword evidence="7" id="KW-0805">Transcription regulation</keyword>
<feature type="compositionally biased region" description="Polar residues" evidence="13">
    <location>
        <begin position="1258"/>
        <end position="1270"/>
    </location>
</feature>
<dbReference type="CDD" id="cd20100">
    <property type="entry name" value="MBT_dSfmbt-like_rpt4"/>
    <property type="match status" value="1"/>
</dbReference>
<evidence type="ECO:0000256" key="3">
    <source>
        <dbReference type="ARBA" id="ARBA00022737"/>
    </source>
</evidence>
<feature type="transmembrane region" description="Helical" evidence="14">
    <location>
        <begin position="406"/>
        <end position="427"/>
    </location>
</feature>
<dbReference type="GO" id="GO:0006325">
    <property type="term" value="P:chromatin organization"/>
    <property type="evidence" value="ECO:0007669"/>
    <property type="project" value="UniProtKB-KW"/>
</dbReference>
<dbReference type="GO" id="GO:0045892">
    <property type="term" value="P:negative regulation of DNA-templated transcription"/>
    <property type="evidence" value="ECO:0007669"/>
    <property type="project" value="TreeGrafter"/>
</dbReference>
<dbReference type="Pfam" id="PF00536">
    <property type="entry name" value="SAM_1"/>
    <property type="match status" value="1"/>
</dbReference>
<dbReference type="GO" id="GO:0003682">
    <property type="term" value="F:chromatin binding"/>
    <property type="evidence" value="ECO:0007669"/>
    <property type="project" value="TreeGrafter"/>
</dbReference>
<dbReference type="GO" id="GO:0008270">
    <property type="term" value="F:zinc ion binding"/>
    <property type="evidence" value="ECO:0007669"/>
    <property type="project" value="UniProtKB-KW"/>
</dbReference>
<dbReference type="CDD" id="cd20122">
    <property type="entry name" value="MBT_dSfmbt_rpt2"/>
    <property type="match status" value="1"/>
</dbReference>
<dbReference type="Pfam" id="PF21319">
    <property type="entry name" value="zf-FCS_1"/>
    <property type="match status" value="1"/>
</dbReference>
<keyword evidence="18" id="KW-1185">Reference proteome</keyword>